<keyword evidence="2" id="KW-0812">Transmembrane</keyword>
<name>A0ABR8Q8T3_9CELL</name>
<dbReference type="Proteomes" id="UP000604241">
    <property type="component" value="Unassembled WGS sequence"/>
</dbReference>
<feature type="transmembrane region" description="Helical" evidence="2">
    <location>
        <begin position="21"/>
        <end position="47"/>
    </location>
</feature>
<dbReference type="RefSeq" id="WP_191779390.1">
    <property type="nucleotide sequence ID" value="NZ_JACSQV010000001.1"/>
</dbReference>
<feature type="region of interest" description="Disordered" evidence="1">
    <location>
        <begin position="263"/>
        <end position="282"/>
    </location>
</feature>
<protein>
    <submittedName>
        <fullName evidence="3">Prepilin-type N-terminal cleavage/methylation domain-containing protein</fullName>
    </submittedName>
</protein>
<evidence type="ECO:0000256" key="2">
    <source>
        <dbReference type="SAM" id="Phobius"/>
    </source>
</evidence>
<comment type="caution">
    <text evidence="3">The sequence shown here is derived from an EMBL/GenBank/DDBJ whole genome shotgun (WGS) entry which is preliminary data.</text>
</comment>
<accession>A0ABR8Q8T3</accession>
<proteinExistence type="predicted"/>
<reference evidence="3 4" key="1">
    <citation type="submission" date="2020-08" db="EMBL/GenBank/DDBJ databases">
        <title>A Genomic Blueprint of the Chicken Gut Microbiome.</title>
        <authorList>
            <person name="Gilroy R."/>
            <person name="Ravi A."/>
            <person name="Getino M."/>
            <person name="Pursley I."/>
            <person name="Horton D.L."/>
            <person name="Alikhan N.-F."/>
            <person name="Baker D."/>
            <person name="Gharbi K."/>
            <person name="Hall N."/>
            <person name="Watson M."/>
            <person name="Adriaenssens E.M."/>
            <person name="Foster-Nyarko E."/>
            <person name="Jarju S."/>
            <person name="Secka A."/>
            <person name="Antonio M."/>
            <person name="Oren A."/>
            <person name="Chaudhuri R."/>
            <person name="La Ragione R.M."/>
            <person name="Hildebrand F."/>
            <person name="Pallen M.J."/>
        </authorList>
    </citation>
    <scope>NUCLEOTIDE SEQUENCE [LARGE SCALE GENOMIC DNA]</scope>
    <source>
        <strain evidence="3 4">Sa3CUA2</strain>
    </source>
</reference>
<sequence>MTTHSRTGAHAARRPAVLPDGGFTLVEVIVALTLLALLSTAALYFFVSGSRAVTHQQRSHGAVSAANDAMEQVFSYVPQMAGSTVATTSSGLLVGRLDSDVTAAWSAAAARGIPGIAETYPGWDRAAAPAPQPGGADDRIKLVRTVRSSGVTYDVTTLIGYCYRVDSNPNAVCTRVGGDSIGNPNPGYVRMLRSIVVVSWPGTTSSCVAGTCSYQIQSLIDPNSDLKWNNTTRLQSFDDAVQVNAGESVTIDVLANDSVMELSSNPVSKTSEPMRGGTPVGTATVDTSSGKIVYQAPADGWGEVTFGYRVEVGARITQATVHAYVTPKAPDLSASVRIGQVVELPVVHGSGVTAGSLTLTQAPGAGSVSMPSGVPRFRYQAPATAGTYQFRYTFRDSTNTTSLVGVATVTVYTYDPGLGPNLQYPLVTNPVTTWPAQSSAAARTLDVRANSGNPTGYRTIVRSLPTGGSLNVALNNPVTGALTWTQPANSAGAFSFTYQVVAPDGSNPSPTGTVTLLVPPVANNQEITIKRSTSKAVTQTVTLTSYPASGMTFTRTSSPSCSPNVSVKTTSSANGATQVVEVPRSAGATTCKFTFTTSVATAAGVLTSAPGTVTVKVTT</sequence>
<dbReference type="NCBIfam" id="TIGR02532">
    <property type="entry name" value="IV_pilin_GFxxxE"/>
    <property type="match status" value="1"/>
</dbReference>
<gene>
    <name evidence="3" type="ORF">H9657_00890</name>
</gene>
<dbReference type="PROSITE" id="PS00409">
    <property type="entry name" value="PROKAR_NTER_METHYL"/>
    <property type="match status" value="1"/>
</dbReference>
<keyword evidence="4" id="KW-1185">Reference proteome</keyword>
<keyword evidence="2" id="KW-0472">Membrane</keyword>
<dbReference type="InterPro" id="IPR012902">
    <property type="entry name" value="N_methyl_site"/>
</dbReference>
<dbReference type="Pfam" id="PF17963">
    <property type="entry name" value="Big_9"/>
    <property type="match status" value="1"/>
</dbReference>
<dbReference type="Pfam" id="PF07963">
    <property type="entry name" value="N_methyl"/>
    <property type="match status" value="1"/>
</dbReference>
<dbReference type="EMBL" id="JACSQV010000001">
    <property type="protein sequence ID" value="MBD7916837.1"/>
    <property type="molecule type" value="Genomic_DNA"/>
</dbReference>
<evidence type="ECO:0000313" key="3">
    <source>
        <dbReference type="EMBL" id="MBD7916837.1"/>
    </source>
</evidence>
<organism evidence="3 4">
    <name type="scientific">Cellulomonas avistercoris</name>
    <dbReference type="NCBI Taxonomy" id="2762242"/>
    <lineage>
        <taxon>Bacteria</taxon>
        <taxon>Bacillati</taxon>
        <taxon>Actinomycetota</taxon>
        <taxon>Actinomycetes</taxon>
        <taxon>Micrococcales</taxon>
        <taxon>Cellulomonadaceae</taxon>
        <taxon>Cellulomonas</taxon>
    </lineage>
</organism>
<keyword evidence="2" id="KW-1133">Transmembrane helix</keyword>
<evidence type="ECO:0000313" key="4">
    <source>
        <dbReference type="Proteomes" id="UP000604241"/>
    </source>
</evidence>
<evidence type="ECO:0000256" key="1">
    <source>
        <dbReference type="SAM" id="MobiDB-lite"/>
    </source>
</evidence>